<name>A0ABQ9GMM2_9NEOP</name>
<protein>
    <submittedName>
        <fullName evidence="1">Uncharacterized protein</fullName>
    </submittedName>
</protein>
<reference evidence="1 2" key="1">
    <citation type="submission" date="2023-02" db="EMBL/GenBank/DDBJ databases">
        <title>LHISI_Scaffold_Assembly.</title>
        <authorList>
            <person name="Stuart O.P."/>
            <person name="Cleave R."/>
            <person name="Magrath M.J.L."/>
            <person name="Mikheyev A.S."/>
        </authorList>
    </citation>
    <scope>NUCLEOTIDE SEQUENCE [LARGE SCALE GENOMIC DNA]</scope>
    <source>
        <strain evidence="1">Daus_M_001</strain>
        <tissue evidence="1">Leg muscle</tissue>
    </source>
</reference>
<gene>
    <name evidence="1" type="ORF">PR048_026915</name>
</gene>
<evidence type="ECO:0000313" key="2">
    <source>
        <dbReference type="Proteomes" id="UP001159363"/>
    </source>
</evidence>
<dbReference type="Proteomes" id="UP001159363">
    <property type="component" value="Chromosome 10"/>
</dbReference>
<evidence type="ECO:0000313" key="1">
    <source>
        <dbReference type="EMBL" id="KAJ8873281.1"/>
    </source>
</evidence>
<organism evidence="1 2">
    <name type="scientific">Dryococelus australis</name>
    <dbReference type="NCBI Taxonomy" id="614101"/>
    <lineage>
        <taxon>Eukaryota</taxon>
        <taxon>Metazoa</taxon>
        <taxon>Ecdysozoa</taxon>
        <taxon>Arthropoda</taxon>
        <taxon>Hexapoda</taxon>
        <taxon>Insecta</taxon>
        <taxon>Pterygota</taxon>
        <taxon>Neoptera</taxon>
        <taxon>Polyneoptera</taxon>
        <taxon>Phasmatodea</taxon>
        <taxon>Verophasmatodea</taxon>
        <taxon>Anareolatae</taxon>
        <taxon>Phasmatidae</taxon>
        <taxon>Eurycanthinae</taxon>
        <taxon>Dryococelus</taxon>
    </lineage>
</organism>
<sequence>MDDIESQFRTVQLATCHGWELSQTDRCRSESVGSGASYLNPCGDRAWLAEQDVVIKMGAARIHIGQQEAYFIGTVVLTTIYSVQLLDFQHSINLSYL</sequence>
<dbReference type="EMBL" id="JARBHB010000011">
    <property type="protein sequence ID" value="KAJ8873281.1"/>
    <property type="molecule type" value="Genomic_DNA"/>
</dbReference>
<comment type="caution">
    <text evidence="1">The sequence shown here is derived from an EMBL/GenBank/DDBJ whole genome shotgun (WGS) entry which is preliminary data.</text>
</comment>
<keyword evidence="2" id="KW-1185">Reference proteome</keyword>
<accession>A0ABQ9GMM2</accession>
<proteinExistence type="predicted"/>